<dbReference type="GO" id="GO:0016787">
    <property type="term" value="F:hydrolase activity"/>
    <property type="evidence" value="ECO:0007669"/>
    <property type="project" value="UniProtKB-KW"/>
</dbReference>
<sequence length="420" mass="47220">MSNLNKEKLVEAPTWLCGYKYNGHLVGRVSKNKVVVEDIEFYVLGNYSQNFLKRLAEMIEHGVKINPASLRDQVVYIAAKLNSNLRLNELLKDIQQEICTIINAEAASILMYEADHLRFLVTVGKASGKIESIPVPMESIAGKIFLEGKALVFNDLETNPVHFKGVDKVAKFKTKNIVGSPIWVEDEKIGVIEVLNKDGGFSEEDAETVELFAKLIGRKLLSAWRYEKFSESFKKILLAIATAIDKRDNYTHQHSKNVARISVEIGKRMGLSQQELEKLEFSAILHDVGKIGIPDSILLKPGKLTDEEYKIIKNHTVYGAEILAQVKYVDEDILKGALEHHEKLDGSGYPYGKKGEEISLFGKIIGIADVFDALSSKRTYKEAWDFGEVLKIIEADVEKGKFSKEVFEKLLESVKELSEN</sequence>
<dbReference type="CDD" id="cd00077">
    <property type="entry name" value="HDc"/>
    <property type="match status" value="1"/>
</dbReference>
<dbReference type="NCBIfam" id="TIGR00277">
    <property type="entry name" value="HDIG"/>
    <property type="match status" value="1"/>
</dbReference>
<dbReference type="InterPro" id="IPR003607">
    <property type="entry name" value="HD/PDEase_dom"/>
</dbReference>
<dbReference type="PROSITE" id="PS51832">
    <property type="entry name" value="HD_GYP"/>
    <property type="match status" value="1"/>
</dbReference>
<dbReference type="Gene3D" id="3.30.450.40">
    <property type="match status" value="1"/>
</dbReference>
<dbReference type="AlphaFoldDB" id="A0A172T491"/>
<dbReference type="PATRIC" id="fig|93466.3.peg.1614"/>
<dbReference type="EMBL" id="CP011393">
    <property type="protein sequence ID" value="ANE41838.1"/>
    <property type="molecule type" value="Genomic_DNA"/>
</dbReference>
<evidence type="ECO:0000259" key="1">
    <source>
        <dbReference type="PROSITE" id="PS51831"/>
    </source>
</evidence>
<dbReference type="InterPro" id="IPR006675">
    <property type="entry name" value="HDIG_dom"/>
</dbReference>
<dbReference type="KEGG" id="fng:JM64_07650"/>
<dbReference type="InterPro" id="IPR037522">
    <property type="entry name" value="HD_GYP_dom"/>
</dbReference>
<dbReference type="Pfam" id="PF13487">
    <property type="entry name" value="HD_5"/>
    <property type="match status" value="1"/>
</dbReference>
<name>A0A172T491_FERPE</name>
<dbReference type="SMART" id="SM00065">
    <property type="entry name" value="GAF"/>
    <property type="match status" value="1"/>
</dbReference>
<reference evidence="3 4" key="1">
    <citation type="submission" date="2014-08" db="EMBL/GenBank/DDBJ databases">
        <title>Fervidobacterium pennivorans DYC genome.</title>
        <authorList>
            <person name="Wushke S."/>
        </authorList>
    </citation>
    <scope>NUCLEOTIDE SEQUENCE [LARGE SCALE GENOMIC DNA]</scope>
    <source>
        <strain evidence="3 4">DYC</strain>
    </source>
</reference>
<dbReference type="InterPro" id="IPR006674">
    <property type="entry name" value="HD_domain"/>
</dbReference>
<dbReference type="OrthoDB" id="49429at2"/>
<dbReference type="Proteomes" id="UP000077096">
    <property type="component" value="Chromosome"/>
</dbReference>
<dbReference type="PANTHER" id="PTHR43155">
    <property type="entry name" value="CYCLIC DI-GMP PHOSPHODIESTERASE PA4108-RELATED"/>
    <property type="match status" value="1"/>
</dbReference>
<organism evidence="3 4">
    <name type="scientific">Fervidobacterium pennivorans</name>
    <dbReference type="NCBI Taxonomy" id="93466"/>
    <lineage>
        <taxon>Bacteria</taxon>
        <taxon>Thermotogati</taxon>
        <taxon>Thermotogota</taxon>
        <taxon>Thermotogae</taxon>
        <taxon>Thermotogales</taxon>
        <taxon>Fervidobacteriaceae</taxon>
        <taxon>Fervidobacterium</taxon>
    </lineage>
</organism>
<dbReference type="PROSITE" id="PS51831">
    <property type="entry name" value="HD"/>
    <property type="match status" value="1"/>
</dbReference>
<feature type="domain" description="HD-GYP" evidence="2">
    <location>
        <begin position="229"/>
        <end position="420"/>
    </location>
</feature>
<dbReference type="SUPFAM" id="SSF109604">
    <property type="entry name" value="HD-domain/PDEase-like"/>
    <property type="match status" value="1"/>
</dbReference>
<dbReference type="Pfam" id="PF13185">
    <property type="entry name" value="GAF_2"/>
    <property type="match status" value="1"/>
</dbReference>
<dbReference type="SMART" id="SM00471">
    <property type="entry name" value="HDc"/>
    <property type="match status" value="1"/>
</dbReference>
<proteinExistence type="predicted"/>
<dbReference type="InterPro" id="IPR003018">
    <property type="entry name" value="GAF"/>
</dbReference>
<evidence type="ECO:0000259" key="2">
    <source>
        <dbReference type="PROSITE" id="PS51832"/>
    </source>
</evidence>
<dbReference type="PANTHER" id="PTHR43155:SF2">
    <property type="entry name" value="CYCLIC DI-GMP PHOSPHODIESTERASE PA4108"/>
    <property type="match status" value="1"/>
</dbReference>
<feature type="domain" description="HD" evidence="1">
    <location>
        <begin position="251"/>
        <end position="374"/>
    </location>
</feature>
<gene>
    <name evidence="3" type="ORF">JM64_07650</name>
</gene>
<evidence type="ECO:0000313" key="3">
    <source>
        <dbReference type="EMBL" id="ANE41838.1"/>
    </source>
</evidence>
<dbReference type="SUPFAM" id="SSF55781">
    <property type="entry name" value="GAF domain-like"/>
    <property type="match status" value="1"/>
</dbReference>
<dbReference type="InterPro" id="IPR029016">
    <property type="entry name" value="GAF-like_dom_sf"/>
</dbReference>
<protein>
    <submittedName>
        <fullName evidence="3">Phosphohydrolase</fullName>
    </submittedName>
</protein>
<accession>A0A172T491</accession>
<keyword evidence="3" id="KW-0378">Hydrolase</keyword>
<evidence type="ECO:0000313" key="4">
    <source>
        <dbReference type="Proteomes" id="UP000077096"/>
    </source>
</evidence>
<dbReference type="Gene3D" id="1.10.3210.10">
    <property type="entry name" value="Hypothetical protein af1432"/>
    <property type="match status" value="1"/>
</dbReference>